<organism evidence="2 3">
    <name type="scientific">Anabarilius grahami</name>
    <name type="common">Kanglang fish</name>
    <name type="synonym">Barilius grahami</name>
    <dbReference type="NCBI Taxonomy" id="495550"/>
    <lineage>
        <taxon>Eukaryota</taxon>
        <taxon>Metazoa</taxon>
        <taxon>Chordata</taxon>
        <taxon>Craniata</taxon>
        <taxon>Vertebrata</taxon>
        <taxon>Euteleostomi</taxon>
        <taxon>Actinopterygii</taxon>
        <taxon>Neopterygii</taxon>
        <taxon>Teleostei</taxon>
        <taxon>Ostariophysi</taxon>
        <taxon>Cypriniformes</taxon>
        <taxon>Xenocyprididae</taxon>
        <taxon>Xenocypridinae</taxon>
        <taxon>Xenocypridinae incertae sedis</taxon>
        <taxon>Anabarilius</taxon>
    </lineage>
</organism>
<dbReference type="AlphaFoldDB" id="A0A3N0XV44"/>
<feature type="region of interest" description="Disordered" evidence="1">
    <location>
        <begin position="1"/>
        <end position="63"/>
    </location>
</feature>
<name>A0A3N0XV44_ANAGA</name>
<evidence type="ECO:0000313" key="2">
    <source>
        <dbReference type="EMBL" id="ROJ66316.1"/>
    </source>
</evidence>
<accession>A0A3N0XV44</accession>
<dbReference type="Proteomes" id="UP000281406">
    <property type="component" value="Unassembled WGS sequence"/>
</dbReference>
<proteinExistence type="predicted"/>
<evidence type="ECO:0000256" key="1">
    <source>
        <dbReference type="SAM" id="MobiDB-lite"/>
    </source>
</evidence>
<feature type="compositionally biased region" description="Basic and acidic residues" evidence="1">
    <location>
        <begin position="23"/>
        <end position="38"/>
    </location>
</feature>
<gene>
    <name evidence="2" type="ORF">DPX16_16579</name>
</gene>
<keyword evidence="3" id="KW-1185">Reference proteome</keyword>
<protein>
    <submittedName>
        <fullName evidence="2">Uncharacterized protein</fullName>
    </submittedName>
</protein>
<evidence type="ECO:0000313" key="3">
    <source>
        <dbReference type="Proteomes" id="UP000281406"/>
    </source>
</evidence>
<reference evidence="2 3" key="1">
    <citation type="submission" date="2018-10" db="EMBL/GenBank/DDBJ databases">
        <title>Genome assembly for a Yunnan-Guizhou Plateau 3E fish, Anabarilius grahami (Regan), and its evolutionary and genetic applications.</title>
        <authorList>
            <person name="Jiang W."/>
        </authorList>
    </citation>
    <scope>NUCLEOTIDE SEQUENCE [LARGE SCALE GENOMIC DNA]</scope>
    <source>
        <strain evidence="2">AG-KIZ</strain>
        <tissue evidence="2">Muscle</tissue>
    </source>
</reference>
<sequence>MAGTKAACGGSLMLGLTPGTYGETRRIEKREAGEENKASGHAPLVEAASHSGQSLEPGEEQEV</sequence>
<comment type="caution">
    <text evidence="2">The sequence shown here is derived from an EMBL/GenBank/DDBJ whole genome shotgun (WGS) entry which is preliminary data.</text>
</comment>
<dbReference type="EMBL" id="RJVU01059775">
    <property type="protein sequence ID" value="ROJ66316.1"/>
    <property type="molecule type" value="Genomic_DNA"/>
</dbReference>